<dbReference type="GO" id="GO:0008757">
    <property type="term" value="F:S-adenosylmethionine-dependent methyltransferase activity"/>
    <property type="evidence" value="ECO:0007669"/>
    <property type="project" value="UniProtKB-ARBA"/>
</dbReference>
<reference evidence="7 8" key="1">
    <citation type="submission" date="2015-12" db="EMBL/GenBank/DDBJ databases">
        <title>The genome of Folsomia candida.</title>
        <authorList>
            <person name="Faddeeva A."/>
            <person name="Derks M.F."/>
            <person name="Anvar Y."/>
            <person name="Smit S."/>
            <person name="Van Straalen N."/>
            <person name="Roelofs D."/>
        </authorList>
    </citation>
    <scope>NUCLEOTIDE SEQUENCE [LARGE SCALE GENOMIC DNA]</scope>
    <source>
        <strain evidence="7 8">VU population</strain>
        <tissue evidence="7">Whole body</tissue>
    </source>
</reference>
<comment type="caution">
    <text evidence="7">The sequence shown here is derived from an EMBL/GenBank/DDBJ whole genome shotgun (WGS) entry which is preliminary data.</text>
</comment>
<dbReference type="Pfam" id="PF01753">
    <property type="entry name" value="zf-MYND"/>
    <property type="match status" value="1"/>
</dbReference>
<dbReference type="EMBL" id="LNIX01000031">
    <property type="protein sequence ID" value="OXA40858.1"/>
    <property type="molecule type" value="Genomic_DNA"/>
</dbReference>
<evidence type="ECO:0000313" key="8">
    <source>
        <dbReference type="Proteomes" id="UP000198287"/>
    </source>
</evidence>
<evidence type="ECO:0000259" key="5">
    <source>
        <dbReference type="PROSITE" id="PS50280"/>
    </source>
</evidence>
<keyword evidence="1" id="KW-0479">Metal-binding</keyword>
<dbReference type="OMA" id="ANSEWAV"/>
<protein>
    <submittedName>
        <fullName evidence="7">Protein msta, isoform A</fullName>
    </submittedName>
</protein>
<dbReference type="InterPro" id="IPR002893">
    <property type="entry name" value="Znf_MYND"/>
</dbReference>
<evidence type="ECO:0000259" key="6">
    <source>
        <dbReference type="PROSITE" id="PS50865"/>
    </source>
</evidence>
<evidence type="ECO:0000256" key="4">
    <source>
        <dbReference type="PROSITE-ProRule" id="PRU00134"/>
    </source>
</evidence>
<dbReference type="PANTHER" id="PTHR46455:SF5">
    <property type="entry name" value="SET AND MYND DOMAIN CONTAINING, ARTHROPOD-SPECIFIC, MEMBER 4, ISOFORM A"/>
    <property type="match status" value="1"/>
</dbReference>
<evidence type="ECO:0000256" key="1">
    <source>
        <dbReference type="ARBA" id="ARBA00022723"/>
    </source>
</evidence>
<dbReference type="OrthoDB" id="5952526at2759"/>
<dbReference type="InterPro" id="IPR046341">
    <property type="entry name" value="SET_dom_sf"/>
</dbReference>
<dbReference type="InterPro" id="IPR053010">
    <property type="entry name" value="SET_SmydA-8"/>
</dbReference>
<evidence type="ECO:0000313" key="7">
    <source>
        <dbReference type="EMBL" id="OXA40858.1"/>
    </source>
</evidence>
<dbReference type="PANTHER" id="PTHR46455">
    <property type="entry name" value="SET AND MYND DOMAIN CONTAINING, ARTHROPOD-SPECIFIC, MEMBER 4, ISOFORM A"/>
    <property type="match status" value="1"/>
</dbReference>
<dbReference type="PROSITE" id="PS50280">
    <property type="entry name" value="SET"/>
    <property type="match status" value="1"/>
</dbReference>
<keyword evidence="2 4" id="KW-0863">Zinc-finger</keyword>
<dbReference type="SUPFAM" id="SSF82199">
    <property type="entry name" value="SET domain"/>
    <property type="match status" value="1"/>
</dbReference>
<dbReference type="AlphaFoldDB" id="A0A226D7K6"/>
<name>A0A226D7K6_FOLCA</name>
<dbReference type="Proteomes" id="UP000198287">
    <property type="component" value="Unassembled WGS sequence"/>
</dbReference>
<dbReference type="PROSITE" id="PS50865">
    <property type="entry name" value="ZF_MYND_2"/>
    <property type="match status" value="1"/>
</dbReference>
<dbReference type="CDD" id="cd20071">
    <property type="entry name" value="SET_SMYD"/>
    <property type="match status" value="1"/>
</dbReference>
<dbReference type="Gene3D" id="2.170.270.10">
    <property type="entry name" value="SET domain"/>
    <property type="match status" value="1"/>
</dbReference>
<feature type="domain" description="MYND-type" evidence="6">
    <location>
        <begin position="11"/>
        <end position="47"/>
    </location>
</feature>
<dbReference type="Gene3D" id="6.10.140.2220">
    <property type="match status" value="2"/>
</dbReference>
<proteinExistence type="predicted"/>
<dbReference type="InterPro" id="IPR001214">
    <property type="entry name" value="SET_dom"/>
</dbReference>
<keyword evidence="3" id="KW-0862">Zinc</keyword>
<evidence type="ECO:0000256" key="2">
    <source>
        <dbReference type="ARBA" id="ARBA00022771"/>
    </source>
</evidence>
<dbReference type="Gene3D" id="1.10.220.160">
    <property type="match status" value="1"/>
</dbReference>
<feature type="domain" description="SET" evidence="5">
    <location>
        <begin position="38"/>
        <end position="282"/>
    </location>
</feature>
<evidence type="ECO:0000256" key="3">
    <source>
        <dbReference type="ARBA" id="ARBA00022833"/>
    </source>
</evidence>
<accession>A0A226D7K6</accession>
<dbReference type="Pfam" id="PF00856">
    <property type="entry name" value="SET"/>
    <property type="match status" value="1"/>
</dbReference>
<gene>
    <name evidence="7" type="ORF">Fcan01_24287</name>
</gene>
<dbReference type="GO" id="GO:0008276">
    <property type="term" value="F:protein methyltransferase activity"/>
    <property type="evidence" value="ECO:0007669"/>
    <property type="project" value="UniProtKB-ARBA"/>
</dbReference>
<sequence length="525" mass="58875">MSSFSLGHKTCQVCRIQCNSSCTNCRKVSYCSRAHQKKDWKSHKSDCFPWVISEHKLFGRYLTASRPITGGELILKENAIFSGPGGFGELKLCLICYGLIDDEYCAKCGWPVHAKCEKSSSVHAENECPIFQRNRILLSCREDNIYEKMLVLRGCLIKLRDPFKWSLLVQLESHKDARFENAGALISRKNCDFILKRCALSPQLTEAEVDHILGVIIVNAYVTEDNVSTSPDFQVGCFVFSKGSMPAHSCLPNCKWTIIQGVLNLRALTDIPKGESLTHCYSYGGCGTLERQKHLLTSKFFLCGCPRCLDPTEMGSYFSAIKCPCGGNIVSMDTTKLDASWGCTRSNCQYKTNMTPDDVTRLIETLRAAHKSAIGAGIEQSTDLEWRATLRRLESHVTPLSGKMQKVIDPESSSFVLSVEDQVALAQREIELSRKSLGVLDLIARGMTSHKGRQLYYLQQGLGILIAHQIQLQENNAEGVDKDKLYKNVSEWKSVRENGWKLLQYESPAREEYLMGQSMAINQGE</sequence>
<keyword evidence="8" id="KW-1185">Reference proteome</keyword>
<dbReference type="GO" id="GO:0008270">
    <property type="term" value="F:zinc ion binding"/>
    <property type="evidence" value="ECO:0007669"/>
    <property type="project" value="UniProtKB-KW"/>
</dbReference>
<dbReference type="STRING" id="158441.A0A226D7K6"/>
<organism evidence="7 8">
    <name type="scientific">Folsomia candida</name>
    <name type="common">Springtail</name>
    <dbReference type="NCBI Taxonomy" id="158441"/>
    <lineage>
        <taxon>Eukaryota</taxon>
        <taxon>Metazoa</taxon>
        <taxon>Ecdysozoa</taxon>
        <taxon>Arthropoda</taxon>
        <taxon>Hexapoda</taxon>
        <taxon>Collembola</taxon>
        <taxon>Entomobryomorpha</taxon>
        <taxon>Isotomoidea</taxon>
        <taxon>Isotomidae</taxon>
        <taxon>Proisotominae</taxon>
        <taxon>Folsomia</taxon>
    </lineage>
</organism>
<dbReference type="GO" id="GO:0008170">
    <property type="term" value="F:N-methyltransferase activity"/>
    <property type="evidence" value="ECO:0007669"/>
    <property type="project" value="UniProtKB-ARBA"/>
</dbReference>